<feature type="region of interest" description="Disordered" evidence="1">
    <location>
        <begin position="449"/>
        <end position="563"/>
    </location>
</feature>
<feature type="compositionally biased region" description="Polar residues" evidence="1">
    <location>
        <begin position="1549"/>
        <end position="1570"/>
    </location>
</feature>
<feature type="compositionally biased region" description="Polar residues" evidence="1">
    <location>
        <begin position="482"/>
        <end position="494"/>
    </location>
</feature>
<feature type="compositionally biased region" description="Low complexity" evidence="1">
    <location>
        <begin position="800"/>
        <end position="810"/>
    </location>
</feature>
<gene>
    <name evidence="3" type="ORF">Vafri_9685</name>
</gene>
<dbReference type="EMBL" id="BNCO01000016">
    <property type="protein sequence ID" value="GIL54128.1"/>
    <property type="molecule type" value="Genomic_DNA"/>
</dbReference>
<dbReference type="GO" id="GO:0009507">
    <property type="term" value="C:chloroplast"/>
    <property type="evidence" value="ECO:0007669"/>
    <property type="project" value="GOC"/>
</dbReference>
<feature type="region of interest" description="Disordered" evidence="1">
    <location>
        <begin position="1470"/>
        <end position="1511"/>
    </location>
</feature>
<dbReference type="Proteomes" id="UP000747399">
    <property type="component" value="Unassembled WGS sequence"/>
</dbReference>
<feature type="region of interest" description="Disordered" evidence="1">
    <location>
        <begin position="1069"/>
        <end position="1103"/>
    </location>
</feature>
<dbReference type="Pfam" id="PF08373">
    <property type="entry name" value="RAP"/>
    <property type="match status" value="1"/>
</dbReference>
<dbReference type="GO" id="GO:0044528">
    <property type="term" value="P:regulation of mitochondrial mRNA stability"/>
    <property type="evidence" value="ECO:0007669"/>
    <property type="project" value="TreeGrafter"/>
</dbReference>
<dbReference type="GO" id="GO:0005759">
    <property type="term" value="C:mitochondrial matrix"/>
    <property type="evidence" value="ECO:0007669"/>
    <property type="project" value="TreeGrafter"/>
</dbReference>
<sequence length="1721" mass="181774">MSSSLSSKASYNGLHHMSSQTLRLRSFSGWLASYGAPAETLVITSSFINKYNMRTSCNSDLRLQIFPSTAAASGTATTSNEQRSLSKSGTATTNGENGRLLDTNKHPDTILKRQIRSKIVGISEEHVRTADSRFRSHNDRNTTNTSNCIVGALASAAPQHQNQSLPSIEPLRSFAPCNSAAAALKLHTSDAGATVMGTTSNRIDASAAASNAGSDSTVLPGPAAAAAVPASESGISHATPVRRHLPFQGTFMWRARRPARSTQPLNGVGSGSGSVGGKRTALTAAAARDGGHVPPVSRTYKPIRSSPGQTASSRTRDMSTRNINSSTRCRSVSRSSAPARSINTSHSRMPLEDSNRSSSSSSSSSIKNRESCNGGNVPQVPKAQVQEELPNDATIRTRQVTKAATAAAAASTSSSDSSSSAVATELQGNGRRRAFHRTPGAVAAAAVATATSTGGAATTAKRTSDDVMRITNGGNQMPRISVTASSSRTATEISPGSGRSRAFTATAGDGAASSSSIDCSSSSAPGSKGPYPRTSRGHLHPQNRFSRGASRSAQQQRDNPWSIRCTPIDMEATYPSLVSFAAAVRSQAASSWHPLVISAALNHATKMMETLDRRKMAPELQEGIGSDDRRNFDTEDEKTANPGSRDTFSPPSPQHAPVPAFGSNSREGSYPDEKIIREILDILYDAYLPYVRTTINSRYVINALWVCAKTGYWGAPGHRLVPALFARLRHDNYTLLCRSDGQAHGILWWALSQCDAQQQQQQKNGAVAVAAVRGEGRGRTGLSKGQAVANGRSTSNETRPPTAAAAAATRVAAAAGPTAEGGGGAGGGGGSPLVSGCMDLLRLSASIIKKSELLSVGFKPQEFSNIIIAAARLQYMDDQRLIDHLLTHMVKHPGPFKPQAISNTIYGLGELYGNKQELYGSTAVMEVVDKDEDDSNNGESEQNQGDPLEGKEEEKLLDGRGQAADGQMETEASSSSRDSPHNNDSGCGDGFGAEDKEGIKLETEGSRVAAAAAREEAGPSGGLPVSLAGHIRSLVGLALKLGLHSFSPQELSNMIYGLARLGLRMQGAAAAGSTPPSPSAAAAADSDGDGDGDGQSGHGDSAAAAAAAAGVDVGSADPDTAAREFVVRLEKHVRQRLQPSCTRSSPRPFDPQSLSNITWALTVIGHADQSYFTVAVHAALYGGCMDDACPQEWVILLWTLASRTHRPPPELLHLLHSRLYGGAPWTSEDQQNAWPILLWSLSMLDLYDEDVVSWISNAVSPSNIAKLDAQRLATCLFSLAAMPEGVLSRHAAFVEELVAAANLIETQEYGAIGCIQLWQFHLELLATTNGDQLSSAAGGSAAASSTAQSSLPRDRPRRTSRRRMTSSDATGTAASTHTYASAASGPTAAATANSMPPAHSPPALRRHHRPALSPVLVAAARDALLRRNARISSATASSLQLSVYSHLRMIQLNQLQAQNAAVAAATAAAHNHQQQLQQPQEAERQRQCPRHEEVKQDQQQQQQGFKGRKTSRSVLVLTSSHNMSTTSISTTAAATTATAAATSISTASNPGVGSSFTPTSSCSPLDSSGESGEREETADAAPLAATATRRKRGRRRRERADESCINSCSGAAAIASATDAVVRVLRVEQEWLVEALALRVDVCLWLSDGRQVVVEVDGPSHYFANLLRTQRPKTALRNRQLSRVFGAENVKCVPYWEWEVTAGVEARTAYLSRLLGLRGPE</sequence>
<feature type="compositionally biased region" description="Polar residues" evidence="1">
    <location>
        <begin position="543"/>
        <end position="559"/>
    </location>
</feature>
<feature type="domain" description="RAP" evidence="2">
    <location>
        <begin position="1652"/>
        <end position="1713"/>
    </location>
</feature>
<keyword evidence="4" id="KW-1185">Reference proteome</keyword>
<feature type="compositionally biased region" description="Low complexity" evidence="1">
    <location>
        <begin position="1366"/>
        <end position="1394"/>
    </location>
</feature>
<feature type="compositionally biased region" description="Low complexity" evidence="1">
    <location>
        <begin position="1069"/>
        <end position="1085"/>
    </location>
</feature>
<dbReference type="PROSITE" id="PS51286">
    <property type="entry name" value="RAP"/>
    <property type="match status" value="1"/>
</dbReference>
<accession>A0A8J4B4V9</accession>
<name>A0A8J4B4V9_9CHLO</name>
<dbReference type="PANTHER" id="PTHR21228:SF40">
    <property type="entry name" value="LD45607P"/>
    <property type="match status" value="1"/>
</dbReference>
<feature type="region of interest" description="Disordered" evidence="1">
    <location>
        <begin position="71"/>
        <end position="104"/>
    </location>
</feature>
<organism evidence="3 4">
    <name type="scientific">Volvox africanus</name>
    <dbReference type="NCBI Taxonomy" id="51714"/>
    <lineage>
        <taxon>Eukaryota</taxon>
        <taxon>Viridiplantae</taxon>
        <taxon>Chlorophyta</taxon>
        <taxon>core chlorophytes</taxon>
        <taxon>Chlorophyceae</taxon>
        <taxon>CS clade</taxon>
        <taxon>Chlamydomonadales</taxon>
        <taxon>Volvocaceae</taxon>
        <taxon>Volvox</taxon>
    </lineage>
</organism>
<feature type="region of interest" description="Disordered" evidence="1">
    <location>
        <begin position="777"/>
        <end position="810"/>
    </location>
</feature>
<feature type="region of interest" description="Disordered" evidence="1">
    <location>
        <begin position="1544"/>
        <end position="1601"/>
    </location>
</feature>
<dbReference type="GO" id="GO:0035770">
    <property type="term" value="C:ribonucleoprotein granule"/>
    <property type="evidence" value="ECO:0007669"/>
    <property type="project" value="TreeGrafter"/>
</dbReference>
<dbReference type="GO" id="GO:0003723">
    <property type="term" value="F:RNA binding"/>
    <property type="evidence" value="ECO:0007669"/>
    <property type="project" value="TreeGrafter"/>
</dbReference>
<feature type="region of interest" description="Disordered" evidence="1">
    <location>
        <begin position="958"/>
        <end position="995"/>
    </location>
</feature>
<feature type="compositionally biased region" description="Low complexity" evidence="1">
    <location>
        <begin position="449"/>
        <end position="460"/>
    </location>
</feature>
<dbReference type="GO" id="GO:0000963">
    <property type="term" value="P:mitochondrial RNA processing"/>
    <property type="evidence" value="ECO:0007669"/>
    <property type="project" value="TreeGrafter"/>
</dbReference>
<dbReference type="InterPro" id="IPR050870">
    <property type="entry name" value="FAST_kinase"/>
</dbReference>
<evidence type="ECO:0000313" key="4">
    <source>
        <dbReference type="Proteomes" id="UP000747399"/>
    </source>
</evidence>
<feature type="compositionally biased region" description="Basic residues" evidence="1">
    <location>
        <begin position="1355"/>
        <end position="1364"/>
    </location>
</feature>
<feature type="compositionally biased region" description="Basic and acidic residues" evidence="1">
    <location>
        <begin position="1481"/>
        <end position="1496"/>
    </location>
</feature>
<protein>
    <recommendedName>
        <fullName evidence="2">RAP domain-containing protein</fullName>
    </recommendedName>
</protein>
<feature type="compositionally biased region" description="Low complexity" evidence="1">
    <location>
        <begin position="1335"/>
        <end position="1351"/>
    </location>
</feature>
<proteinExistence type="predicted"/>
<feature type="region of interest" description="Disordered" evidence="1">
    <location>
        <begin position="931"/>
        <end position="950"/>
    </location>
</feature>
<dbReference type="InterPro" id="IPR013584">
    <property type="entry name" value="RAP"/>
</dbReference>
<evidence type="ECO:0000259" key="2">
    <source>
        <dbReference type="PROSITE" id="PS51286"/>
    </source>
</evidence>
<reference evidence="3" key="1">
    <citation type="journal article" date="2021" name="Proc. Natl. Acad. Sci. U.S.A.">
        <title>Three genomes in the algal genus Volvox reveal the fate of a haploid sex-determining region after a transition to homothallism.</title>
        <authorList>
            <person name="Yamamoto K."/>
            <person name="Hamaji T."/>
            <person name="Kawai-Toyooka H."/>
            <person name="Matsuzaki R."/>
            <person name="Takahashi F."/>
            <person name="Nishimura Y."/>
            <person name="Kawachi M."/>
            <person name="Noguchi H."/>
            <person name="Minakuchi Y."/>
            <person name="Umen J.G."/>
            <person name="Toyoda A."/>
            <person name="Nozaki H."/>
        </authorList>
    </citation>
    <scope>NUCLEOTIDE SEQUENCE</scope>
    <source>
        <strain evidence="3">NIES-3780</strain>
    </source>
</reference>
<feature type="region of interest" description="Disordered" evidence="1">
    <location>
        <begin position="406"/>
        <end position="433"/>
    </location>
</feature>
<feature type="region of interest" description="Disordered" evidence="1">
    <location>
        <begin position="1335"/>
        <end position="1406"/>
    </location>
</feature>
<dbReference type="PANTHER" id="PTHR21228">
    <property type="entry name" value="FAST LEU-RICH DOMAIN-CONTAINING"/>
    <property type="match status" value="1"/>
</dbReference>
<feature type="compositionally biased region" description="Basic residues" evidence="1">
    <location>
        <begin position="1588"/>
        <end position="1597"/>
    </location>
</feature>
<feature type="compositionally biased region" description="Low complexity" evidence="1">
    <location>
        <begin position="325"/>
        <end position="341"/>
    </location>
</feature>
<dbReference type="GO" id="GO:1901259">
    <property type="term" value="P:chloroplast rRNA processing"/>
    <property type="evidence" value="ECO:0007669"/>
    <property type="project" value="TreeGrafter"/>
</dbReference>
<evidence type="ECO:0000313" key="3">
    <source>
        <dbReference type="EMBL" id="GIL54128.1"/>
    </source>
</evidence>
<feature type="compositionally biased region" description="Low complexity" evidence="1">
    <location>
        <begin position="406"/>
        <end position="424"/>
    </location>
</feature>
<feature type="region of interest" description="Disordered" evidence="1">
    <location>
        <begin position="256"/>
        <end position="392"/>
    </location>
</feature>
<feature type="compositionally biased region" description="Low complexity" evidence="1">
    <location>
        <begin position="1470"/>
        <end position="1480"/>
    </location>
</feature>
<feature type="region of interest" description="Disordered" evidence="1">
    <location>
        <begin position="613"/>
        <end position="669"/>
    </location>
</feature>
<evidence type="ECO:0000256" key="1">
    <source>
        <dbReference type="SAM" id="MobiDB-lite"/>
    </source>
</evidence>
<feature type="compositionally biased region" description="Polar residues" evidence="1">
    <location>
        <begin position="80"/>
        <end position="96"/>
    </location>
</feature>
<feature type="compositionally biased region" description="Low complexity" evidence="1">
    <location>
        <begin position="502"/>
        <end position="527"/>
    </location>
</feature>
<feature type="compositionally biased region" description="Basic and acidic residues" evidence="1">
    <location>
        <begin position="626"/>
        <end position="639"/>
    </location>
</feature>
<feature type="compositionally biased region" description="Polar residues" evidence="1">
    <location>
        <begin position="970"/>
        <end position="985"/>
    </location>
</feature>
<comment type="caution">
    <text evidence="3">The sequence shown here is derived from an EMBL/GenBank/DDBJ whole genome shotgun (WGS) entry which is preliminary data.</text>
</comment>